<comment type="caution">
    <text evidence="3">The sequence shown here is derived from an EMBL/GenBank/DDBJ whole genome shotgun (WGS) entry which is preliminary data.</text>
</comment>
<dbReference type="InterPro" id="IPR033704">
    <property type="entry name" value="dUTPase_trimeric"/>
</dbReference>
<dbReference type="GO" id="GO:0008829">
    <property type="term" value="F:dCTP deaminase activity"/>
    <property type="evidence" value="ECO:0007669"/>
    <property type="project" value="InterPro"/>
</dbReference>
<dbReference type="CDD" id="cd07557">
    <property type="entry name" value="trimeric_dUTPase"/>
    <property type="match status" value="1"/>
</dbReference>
<dbReference type="NCBIfam" id="TIGR02274">
    <property type="entry name" value="dCTP_deam"/>
    <property type="match status" value="1"/>
</dbReference>
<organism evidence="3 4">
    <name type="scientific">Methanospirillum lacunae</name>
    <dbReference type="NCBI Taxonomy" id="668570"/>
    <lineage>
        <taxon>Archaea</taxon>
        <taxon>Methanobacteriati</taxon>
        <taxon>Methanobacteriota</taxon>
        <taxon>Stenosarchaea group</taxon>
        <taxon>Methanomicrobia</taxon>
        <taxon>Methanomicrobiales</taxon>
        <taxon>Methanospirillaceae</taxon>
        <taxon>Methanospirillum</taxon>
    </lineage>
</organism>
<keyword evidence="4" id="KW-1185">Reference proteome</keyword>
<dbReference type="EMBL" id="QGMY01000009">
    <property type="protein sequence ID" value="PWR71035.1"/>
    <property type="molecule type" value="Genomic_DNA"/>
</dbReference>
<dbReference type="PANTHER" id="PTHR42680">
    <property type="entry name" value="DCTP DEAMINASE"/>
    <property type="match status" value="1"/>
</dbReference>
<keyword evidence="2" id="KW-0546">Nucleotide metabolism</keyword>
<evidence type="ECO:0000256" key="2">
    <source>
        <dbReference type="ARBA" id="ARBA00023080"/>
    </source>
</evidence>
<accession>A0A2V2MXM6</accession>
<evidence type="ECO:0000256" key="1">
    <source>
        <dbReference type="ARBA" id="ARBA00022801"/>
    </source>
</evidence>
<dbReference type="RefSeq" id="WP_109969529.1">
    <property type="nucleotide sequence ID" value="NZ_CP176093.1"/>
</dbReference>
<dbReference type="InterPro" id="IPR036157">
    <property type="entry name" value="dUTPase-like_sf"/>
</dbReference>
<protein>
    <submittedName>
        <fullName evidence="3">dCTP deaminase</fullName>
    </submittedName>
</protein>
<dbReference type="PANTHER" id="PTHR42680:SF3">
    <property type="entry name" value="DCTP DEAMINASE"/>
    <property type="match status" value="1"/>
</dbReference>
<dbReference type="GO" id="GO:0006229">
    <property type="term" value="P:dUTP biosynthetic process"/>
    <property type="evidence" value="ECO:0007669"/>
    <property type="project" value="InterPro"/>
</dbReference>
<dbReference type="SUPFAM" id="SSF51283">
    <property type="entry name" value="dUTPase-like"/>
    <property type="match status" value="1"/>
</dbReference>
<dbReference type="GeneID" id="97547403"/>
<dbReference type="AlphaFoldDB" id="A0A2V2MXM6"/>
<evidence type="ECO:0000313" key="3">
    <source>
        <dbReference type="EMBL" id="PWR71035.1"/>
    </source>
</evidence>
<keyword evidence="1" id="KW-0378">Hydrolase</keyword>
<name>A0A2V2MXM6_9EURY</name>
<sequence length="145" mass="15743">MILSSRSLRQRLGVPAGNGGVVLEPYGSECQQPASYDLRASEEYSLERGMMTLVATMEWVELPGDLAATLRCRSSYARRGLLISGGFVDPGFRGHLTLCLVNMGPEPVSIKAGDRIVQMIFSEVSAGDEIYNGRYQDSNGVVPAR</sequence>
<evidence type="ECO:0000313" key="4">
    <source>
        <dbReference type="Proteomes" id="UP000245657"/>
    </source>
</evidence>
<dbReference type="Pfam" id="PF22769">
    <property type="entry name" value="DCD"/>
    <property type="match status" value="1"/>
</dbReference>
<dbReference type="InterPro" id="IPR011962">
    <property type="entry name" value="dCTP_deaminase"/>
</dbReference>
<dbReference type="Gene3D" id="2.70.40.10">
    <property type="match status" value="1"/>
</dbReference>
<gene>
    <name evidence="3" type="primary">dcd</name>
    <name evidence="3" type="ORF">DK846_13740</name>
</gene>
<dbReference type="OrthoDB" id="33242at2157"/>
<reference evidence="3 4" key="1">
    <citation type="submission" date="2018-05" db="EMBL/GenBank/DDBJ databases">
        <title>Draft genome of Methanospirillum lacunae Ki8-1.</title>
        <authorList>
            <person name="Dueholm M.S."/>
            <person name="Nielsen P.H."/>
            <person name="Bakmann L.F."/>
            <person name="Otzen D.E."/>
        </authorList>
    </citation>
    <scope>NUCLEOTIDE SEQUENCE [LARGE SCALE GENOMIC DNA]</scope>
    <source>
        <strain evidence="3 4">Ki8-1</strain>
    </source>
</reference>
<proteinExistence type="predicted"/>
<dbReference type="Proteomes" id="UP000245657">
    <property type="component" value="Unassembled WGS sequence"/>
</dbReference>